<evidence type="ECO:0000313" key="1">
    <source>
        <dbReference type="EMBL" id="KAI9509493.1"/>
    </source>
</evidence>
<evidence type="ECO:0000313" key="2">
    <source>
        <dbReference type="Proteomes" id="UP001207468"/>
    </source>
</evidence>
<dbReference type="EMBL" id="JAGFNK010000063">
    <property type="protein sequence ID" value="KAI9509493.1"/>
    <property type="molecule type" value="Genomic_DNA"/>
</dbReference>
<comment type="caution">
    <text evidence="1">The sequence shown here is derived from an EMBL/GenBank/DDBJ whole genome shotgun (WGS) entry which is preliminary data.</text>
</comment>
<dbReference type="Proteomes" id="UP001207468">
    <property type="component" value="Unassembled WGS sequence"/>
</dbReference>
<name>A0ACC0UCP1_9AGAM</name>
<sequence length="153" mass="18267">MEARWRERIARKERRGWLERQWAEEQQRTRAEKEKQLPGSRREGEAWRAYERRWMAVASDRRQLKFKSIPWPTTGPPRNVAEITPDAIARFVLSPAHSEGMSRKERIKGALRRWHPDRFGRVLSRVDEKDRREVERGVGIVARCLNDLLAREN</sequence>
<protein>
    <submittedName>
        <fullName evidence="1">Uncharacterized protein</fullName>
    </submittedName>
</protein>
<proteinExistence type="predicted"/>
<gene>
    <name evidence="1" type="ORF">F5148DRAFT_978197</name>
</gene>
<organism evidence="1 2">
    <name type="scientific">Russula earlei</name>
    <dbReference type="NCBI Taxonomy" id="71964"/>
    <lineage>
        <taxon>Eukaryota</taxon>
        <taxon>Fungi</taxon>
        <taxon>Dikarya</taxon>
        <taxon>Basidiomycota</taxon>
        <taxon>Agaricomycotina</taxon>
        <taxon>Agaricomycetes</taxon>
        <taxon>Russulales</taxon>
        <taxon>Russulaceae</taxon>
        <taxon>Russula</taxon>
    </lineage>
</organism>
<reference evidence="1" key="1">
    <citation type="submission" date="2021-03" db="EMBL/GenBank/DDBJ databases">
        <title>Evolutionary priming and transition to the ectomycorrhizal habit in an iconic lineage of mushroom-forming fungi: is preadaptation a requirement?</title>
        <authorList>
            <consortium name="DOE Joint Genome Institute"/>
            <person name="Looney B.P."/>
            <person name="Miyauchi S."/>
            <person name="Morin E."/>
            <person name="Drula E."/>
            <person name="Courty P.E."/>
            <person name="Chicoki N."/>
            <person name="Fauchery L."/>
            <person name="Kohler A."/>
            <person name="Kuo A."/>
            <person name="LaButti K."/>
            <person name="Pangilinan J."/>
            <person name="Lipzen A."/>
            <person name="Riley R."/>
            <person name="Andreopoulos W."/>
            <person name="He G."/>
            <person name="Johnson J."/>
            <person name="Barry K.W."/>
            <person name="Grigoriev I.V."/>
            <person name="Nagy L."/>
            <person name="Hibbett D."/>
            <person name="Henrissat B."/>
            <person name="Matheny P.B."/>
            <person name="Labbe J."/>
            <person name="Martin A.F."/>
        </authorList>
    </citation>
    <scope>NUCLEOTIDE SEQUENCE</scope>
    <source>
        <strain evidence="1">BPL698</strain>
    </source>
</reference>
<keyword evidence="2" id="KW-1185">Reference proteome</keyword>
<accession>A0ACC0UCP1</accession>